<gene>
    <name evidence="1" type="ORF">Ahy_A02g006581</name>
</gene>
<dbReference type="AlphaFoldDB" id="A0A445EA78"/>
<organism evidence="1 2">
    <name type="scientific">Arachis hypogaea</name>
    <name type="common">Peanut</name>
    <dbReference type="NCBI Taxonomy" id="3818"/>
    <lineage>
        <taxon>Eukaryota</taxon>
        <taxon>Viridiplantae</taxon>
        <taxon>Streptophyta</taxon>
        <taxon>Embryophyta</taxon>
        <taxon>Tracheophyta</taxon>
        <taxon>Spermatophyta</taxon>
        <taxon>Magnoliopsida</taxon>
        <taxon>eudicotyledons</taxon>
        <taxon>Gunneridae</taxon>
        <taxon>Pentapetalae</taxon>
        <taxon>rosids</taxon>
        <taxon>fabids</taxon>
        <taxon>Fabales</taxon>
        <taxon>Fabaceae</taxon>
        <taxon>Papilionoideae</taxon>
        <taxon>50 kb inversion clade</taxon>
        <taxon>dalbergioids sensu lato</taxon>
        <taxon>Dalbergieae</taxon>
        <taxon>Pterocarpus clade</taxon>
        <taxon>Arachis</taxon>
    </lineage>
</organism>
<reference evidence="1 2" key="1">
    <citation type="submission" date="2019-01" db="EMBL/GenBank/DDBJ databases">
        <title>Sequencing of cultivated peanut Arachis hypogaea provides insights into genome evolution and oil improvement.</title>
        <authorList>
            <person name="Chen X."/>
        </authorList>
    </citation>
    <scope>NUCLEOTIDE SEQUENCE [LARGE SCALE GENOMIC DNA]</scope>
    <source>
        <strain evidence="2">cv. Fuhuasheng</strain>
        <tissue evidence="1">Leaves</tissue>
    </source>
</reference>
<dbReference type="Proteomes" id="UP000289738">
    <property type="component" value="Chromosome A02"/>
</dbReference>
<evidence type="ECO:0000313" key="2">
    <source>
        <dbReference type="Proteomes" id="UP000289738"/>
    </source>
</evidence>
<keyword evidence="2" id="KW-1185">Reference proteome</keyword>
<dbReference type="EMBL" id="SDMP01000002">
    <property type="protein sequence ID" value="RYR72372.1"/>
    <property type="molecule type" value="Genomic_DNA"/>
</dbReference>
<evidence type="ECO:0008006" key="3">
    <source>
        <dbReference type="Google" id="ProtNLM"/>
    </source>
</evidence>
<proteinExistence type="predicted"/>
<evidence type="ECO:0000313" key="1">
    <source>
        <dbReference type="EMBL" id="RYR72372.1"/>
    </source>
</evidence>
<sequence>MEKRPVWDWFQELLGVFSLVDCIDKLTVKCTWMQETFSQLLQDVDEETIRRYMRTYIMMFLSTQLFGDKSDTRMHICWLPYVARLEDMG</sequence>
<name>A0A445EA78_ARAHY</name>
<protein>
    <recommendedName>
        <fullName evidence="3">Aminotransferase-like plant mobile domain-containing protein</fullName>
    </recommendedName>
</protein>
<accession>A0A445EA78</accession>
<comment type="caution">
    <text evidence="1">The sequence shown here is derived from an EMBL/GenBank/DDBJ whole genome shotgun (WGS) entry which is preliminary data.</text>
</comment>